<reference evidence="8 9" key="1">
    <citation type="submission" date="2024-01" db="EMBL/GenBank/DDBJ databases">
        <title>The genome of the rayed Mediterranean limpet Patella caerulea (Linnaeus, 1758).</title>
        <authorList>
            <person name="Anh-Thu Weber A."/>
            <person name="Halstead-Nussloch G."/>
        </authorList>
    </citation>
    <scope>NUCLEOTIDE SEQUENCE [LARGE SCALE GENOMIC DNA]</scope>
    <source>
        <strain evidence="8">AATW-2023a</strain>
        <tissue evidence="8">Whole specimen</tissue>
    </source>
</reference>
<name>A0AAN8K753_PATCE</name>
<evidence type="ECO:0000256" key="4">
    <source>
        <dbReference type="ARBA" id="ARBA00022989"/>
    </source>
</evidence>
<feature type="transmembrane region" description="Helical" evidence="6">
    <location>
        <begin position="176"/>
        <end position="197"/>
    </location>
</feature>
<accession>A0AAN8K753</accession>
<evidence type="ECO:0000256" key="5">
    <source>
        <dbReference type="ARBA" id="ARBA00023136"/>
    </source>
</evidence>
<organism evidence="8 9">
    <name type="scientific">Patella caerulea</name>
    <name type="common">Rayed Mediterranean limpet</name>
    <dbReference type="NCBI Taxonomy" id="87958"/>
    <lineage>
        <taxon>Eukaryota</taxon>
        <taxon>Metazoa</taxon>
        <taxon>Spiralia</taxon>
        <taxon>Lophotrochozoa</taxon>
        <taxon>Mollusca</taxon>
        <taxon>Gastropoda</taxon>
        <taxon>Patellogastropoda</taxon>
        <taxon>Patelloidea</taxon>
        <taxon>Patellidae</taxon>
        <taxon>Patella</taxon>
    </lineage>
</organism>
<evidence type="ECO:0000259" key="7">
    <source>
        <dbReference type="SMART" id="SM00014"/>
    </source>
</evidence>
<dbReference type="GO" id="GO:0007165">
    <property type="term" value="P:signal transduction"/>
    <property type="evidence" value="ECO:0007669"/>
    <property type="project" value="TreeGrafter"/>
</dbReference>
<keyword evidence="4 6" id="KW-1133">Transmembrane helix</keyword>
<comment type="caution">
    <text evidence="8">The sequence shown here is derived from an EMBL/GenBank/DDBJ whole genome shotgun (WGS) entry which is preliminary data.</text>
</comment>
<dbReference type="PANTHER" id="PTHR10165">
    <property type="entry name" value="LIPID PHOSPHATE PHOSPHATASE"/>
    <property type="match status" value="1"/>
</dbReference>
<dbReference type="GO" id="GO:0005886">
    <property type="term" value="C:plasma membrane"/>
    <property type="evidence" value="ECO:0007669"/>
    <property type="project" value="TreeGrafter"/>
</dbReference>
<evidence type="ECO:0000256" key="3">
    <source>
        <dbReference type="ARBA" id="ARBA00022692"/>
    </source>
</evidence>
<evidence type="ECO:0000313" key="8">
    <source>
        <dbReference type="EMBL" id="KAK6191401.1"/>
    </source>
</evidence>
<dbReference type="Pfam" id="PF01569">
    <property type="entry name" value="PAP2"/>
    <property type="match status" value="1"/>
</dbReference>
<dbReference type="SUPFAM" id="SSF48317">
    <property type="entry name" value="Acid phosphatase/Vanadium-dependent haloperoxidase"/>
    <property type="match status" value="1"/>
</dbReference>
<keyword evidence="5 6" id="KW-0472">Membrane</keyword>
<dbReference type="InterPro" id="IPR000326">
    <property type="entry name" value="PAP2/HPO"/>
</dbReference>
<evidence type="ECO:0000256" key="1">
    <source>
        <dbReference type="ARBA" id="ARBA00004141"/>
    </source>
</evidence>
<feature type="transmembrane region" description="Helical" evidence="6">
    <location>
        <begin position="58"/>
        <end position="82"/>
    </location>
</feature>
<evidence type="ECO:0000313" key="9">
    <source>
        <dbReference type="Proteomes" id="UP001347796"/>
    </source>
</evidence>
<dbReference type="CDD" id="cd03384">
    <property type="entry name" value="PAP2_wunen"/>
    <property type="match status" value="1"/>
</dbReference>
<keyword evidence="9" id="KW-1185">Reference proteome</keyword>
<dbReference type="GO" id="GO:0046839">
    <property type="term" value="P:phospholipid dephosphorylation"/>
    <property type="evidence" value="ECO:0007669"/>
    <property type="project" value="TreeGrafter"/>
</dbReference>
<dbReference type="InterPro" id="IPR043216">
    <property type="entry name" value="PAP-like"/>
</dbReference>
<protein>
    <recommendedName>
        <fullName evidence="7">Phosphatidic acid phosphatase type 2/haloperoxidase domain-containing protein</fullName>
    </recommendedName>
</protein>
<comment type="similarity">
    <text evidence="2">Belongs to the PA-phosphatase related phosphoesterase family.</text>
</comment>
<dbReference type="GO" id="GO:0006644">
    <property type="term" value="P:phospholipid metabolic process"/>
    <property type="evidence" value="ECO:0007669"/>
    <property type="project" value="InterPro"/>
</dbReference>
<dbReference type="PANTHER" id="PTHR10165:SF103">
    <property type="entry name" value="PHOSPHOLIPID PHOSPHATASE HOMOLOG 1.2 HOMOLOG"/>
    <property type="match status" value="1"/>
</dbReference>
<dbReference type="SMART" id="SM00014">
    <property type="entry name" value="acidPPc"/>
    <property type="match status" value="1"/>
</dbReference>
<feature type="transmembrane region" description="Helical" evidence="6">
    <location>
        <begin position="236"/>
        <end position="255"/>
    </location>
</feature>
<keyword evidence="3 6" id="KW-0812">Transmembrane</keyword>
<evidence type="ECO:0000256" key="2">
    <source>
        <dbReference type="ARBA" id="ARBA00008816"/>
    </source>
</evidence>
<dbReference type="InterPro" id="IPR036938">
    <property type="entry name" value="PAP2/HPO_sf"/>
</dbReference>
<feature type="domain" description="Phosphatidic acid phosphatase type 2/haloperoxidase" evidence="7">
    <location>
        <begin position="112"/>
        <end position="254"/>
    </location>
</feature>
<dbReference type="GO" id="GO:0008195">
    <property type="term" value="F:phosphatidate phosphatase activity"/>
    <property type="evidence" value="ECO:0007669"/>
    <property type="project" value="TreeGrafter"/>
</dbReference>
<comment type="subcellular location">
    <subcellularLocation>
        <location evidence="1">Membrane</location>
        <topology evidence="1">Multi-pass membrane protein</topology>
    </subcellularLocation>
</comment>
<sequence>MENMALTLFQPAFDIFLILFIGVTSIVLRQTIQPVYRGFFCDDQSLMHPYKSSTINAALLYSVSFIVPFVTIALVEYVILLFRKRQQEQNGNVTQDKKTLWLRWLKRCLRLLILFFYGVAIVHFTTNISKYSLGRLRPHFITVCKPDYSKFNCSAGFIEDPHCTGDNAKQLLEARISFPSGHASMAVYTMIFTVLYLEKRFTWDGILLLKPFIHTWLFYMAYYTCMTRISDYKHHWSDVLGGAILGFIIALLMIYKVYNLLHKEEVCLEEKKVDNISEGAETAVQAHAKHVTAL</sequence>
<dbReference type="Proteomes" id="UP001347796">
    <property type="component" value="Unassembled WGS sequence"/>
</dbReference>
<feature type="transmembrane region" description="Helical" evidence="6">
    <location>
        <begin position="108"/>
        <end position="126"/>
    </location>
</feature>
<dbReference type="AlphaFoldDB" id="A0AAN8K753"/>
<dbReference type="Gene3D" id="1.20.144.10">
    <property type="entry name" value="Phosphatidic acid phosphatase type 2/haloperoxidase"/>
    <property type="match status" value="1"/>
</dbReference>
<gene>
    <name evidence="8" type="ORF">SNE40_003099</name>
</gene>
<dbReference type="EMBL" id="JAZGQO010000002">
    <property type="protein sequence ID" value="KAK6191401.1"/>
    <property type="molecule type" value="Genomic_DNA"/>
</dbReference>
<feature type="transmembrane region" description="Helical" evidence="6">
    <location>
        <begin position="206"/>
        <end position="224"/>
    </location>
</feature>
<feature type="transmembrane region" description="Helical" evidence="6">
    <location>
        <begin position="12"/>
        <end position="32"/>
    </location>
</feature>
<proteinExistence type="inferred from homology"/>
<evidence type="ECO:0000256" key="6">
    <source>
        <dbReference type="SAM" id="Phobius"/>
    </source>
</evidence>